<gene>
    <name evidence="1" type="ORF">UFOPK3992_00876</name>
</gene>
<reference evidence="1" key="1">
    <citation type="submission" date="2020-05" db="EMBL/GenBank/DDBJ databases">
        <authorList>
            <person name="Chiriac C."/>
            <person name="Salcher M."/>
            <person name="Ghai R."/>
            <person name="Kavagutti S V."/>
        </authorList>
    </citation>
    <scope>NUCLEOTIDE SEQUENCE</scope>
</reference>
<dbReference type="GO" id="GO:0016829">
    <property type="term" value="F:lyase activity"/>
    <property type="evidence" value="ECO:0007669"/>
    <property type="project" value="InterPro"/>
</dbReference>
<dbReference type="SUPFAM" id="SSF160104">
    <property type="entry name" value="Acetoacetate decarboxylase-like"/>
    <property type="match status" value="1"/>
</dbReference>
<dbReference type="AlphaFoldDB" id="A0A6J7PIX1"/>
<protein>
    <submittedName>
        <fullName evidence="1">Unannotated protein</fullName>
    </submittedName>
</protein>
<organism evidence="1">
    <name type="scientific">freshwater metagenome</name>
    <dbReference type="NCBI Taxonomy" id="449393"/>
    <lineage>
        <taxon>unclassified sequences</taxon>
        <taxon>metagenomes</taxon>
        <taxon>ecological metagenomes</taxon>
    </lineage>
</organism>
<dbReference type="InterPro" id="IPR010451">
    <property type="entry name" value="Acetoacetate_decarboxylase"/>
</dbReference>
<name>A0A6J7PIX1_9ZZZZ</name>
<proteinExistence type="predicted"/>
<evidence type="ECO:0000313" key="1">
    <source>
        <dbReference type="EMBL" id="CAB5004375.1"/>
    </source>
</evidence>
<accession>A0A6J7PIX1</accession>
<dbReference type="InterPro" id="IPR023375">
    <property type="entry name" value="ADC_dom_sf"/>
</dbReference>
<dbReference type="Gene3D" id="2.40.400.10">
    <property type="entry name" value="Acetoacetate decarboxylase-like"/>
    <property type="match status" value="1"/>
</dbReference>
<sequence length="269" mass="29829">MADKGANGMPPGFSMPLGASLYASPPYEFRRADQAWVQYEADPEKVAQLLPPGVVPDSDPPVCEAWVCWYPWTTFGPFHEAYIMVRVVVDGVRYWYQPVIFTDNEVPLAAGREIWGFAKKLAVMRWDWGGAGLGGNRGEQLMFTVERPAGNRIMTLTMAPERLYEPSDREGLPVLSFRHLPPSEEGRKPAASELVRLDVNGALYKGADGRPEFWAGRGSVTLPSTSQIDPWHLLAPTKVLGAYWTTADFSLPLGTVVKDYVAEGYFDEG</sequence>
<dbReference type="Pfam" id="PF06314">
    <property type="entry name" value="ADC"/>
    <property type="match status" value="1"/>
</dbReference>
<dbReference type="EMBL" id="CAFBOZ010000110">
    <property type="protein sequence ID" value="CAB5004375.1"/>
    <property type="molecule type" value="Genomic_DNA"/>
</dbReference>